<evidence type="ECO:0000256" key="5">
    <source>
        <dbReference type="ARBA" id="ARBA00023163"/>
    </source>
</evidence>
<keyword evidence="4 7" id="KW-0238">DNA-binding</keyword>
<protein>
    <submittedName>
        <fullName evidence="10">DNA-binding response OmpR family regulator</fullName>
    </submittedName>
</protein>
<feature type="domain" description="OmpR/PhoB-type" evidence="9">
    <location>
        <begin position="131"/>
        <end position="230"/>
    </location>
</feature>
<dbReference type="Pfam" id="PF00486">
    <property type="entry name" value="Trans_reg_C"/>
    <property type="match status" value="1"/>
</dbReference>
<dbReference type="InterPro" id="IPR036388">
    <property type="entry name" value="WH-like_DNA-bd_sf"/>
</dbReference>
<accession>A0A3N2DAB5</accession>
<feature type="DNA-binding region" description="OmpR/PhoB-type" evidence="7">
    <location>
        <begin position="131"/>
        <end position="230"/>
    </location>
</feature>
<dbReference type="GO" id="GO:0005829">
    <property type="term" value="C:cytosol"/>
    <property type="evidence" value="ECO:0007669"/>
    <property type="project" value="TreeGrafter"/>
</dbReference>
<dbReference type="AlphaFoldDB" id="A0A3N2DAB5"/>
<dbReference type="Pfam" id="PF00072">
    <property type="entry name" value="Response_reg"/>
    <property type="match status" value="1"/>
</dbReference>
<dbReference type="GO" id="GO:0032993">
    <property type="term" value="C:protein-DNA complex"/>
    <property type="evidence" value="ECO:0007669"/>
    <property type="project" value="TreeGrafter"/>
</dbReference>
<dbReference type="EMBL" id="RKHQ01000001">
    <property type="protein sequence ID" value="ROR96729.1"/>
    <property type="molecule type" value="Genomic_DNA"/>
</dbReference>
<dbReference type="Gene3D" id="3.40.50.2300">
    <property type="match status" value="1"/>
</dbReference>
<dbReference type="RefSeq" id="WP_123738867.1">
    <property type="nucleotide sequence ID" value="NZ_CALFQU010000041.1"/>
</dbReference>
<dbReference type="InterPro" id="IPR011006">
    <property type="entry name" value="CheY-like_superfamily"/>
</dbReference>
<organism evidence="10 11">
    <name type="scientific">Salana multivorans</name>
    <dbReference type="NCBI Taxonomy" id="120377"/>
    <lineage>
        <taxon>Bacteria</taxon>
        <taxon>Bacillati</taxon>
        <taxon>Actinomycetota</taxon>
        <taxon>Actinomycetes</taxon>
        <taxon>Micrococcales</taxon>
        <taxon>Beutenbergiaceae</taxon>
        <taxon>Salana</taxon>
    </lineage>
</organism>
<feature type="modified residue" description="4-aspartylphosphate" evidence="6">
    <location>
        <position position="53"/>
    </location>
</feature>
<comment type="caution">
    <text evidence="10">The sequence shown here is derived from an EMBL/GenBank/DDBJ whole genome shotgun (WGS) entry which is preliminary data.</text>
</comment>
<evidence type="ECO:0000256" key="2">
    <source>
        <dbReference type="ARBA" id="ARBA00023012"/>
    </source>
</evidence>
<evidence type="ECO:0000256" key="6">
    <source>
        <dbReference type="PROSITE-ProRule" id="PRU00169"/>
    </source>
</evidence>
<dbReference type="Proteomes" id="UP000275356">
    <property type="component" value="Unassembled WGS sequence"/>
</dbReference>
<keyword evidence="1 6" id="KW-0597">Phosphoprotein</keyword>
<dbReference type="PROSITE" id="PS50110">
    <property type="entry name" value="RESPONSE_REGULATORY"/>
    <property type="match status" value="1"/>
</dbReference>
<dbReference type="PROSITE" id="PS51755">
    <property type="entry name" value="OMPR_PHOB"/>
    <property type="match status" value="1"/>
</dbReference>
<feature type="domain" description="Response regulatory" evidence="8">
    <location>
        <begin position="4"/>
        <end position="118"/>
    </location>
</feature>
<evidence type="ECO:0000256" key="1">
    <source>
        <dbReference type="ARBA" id="ARBA00022553"/>
    </source>
</evidence>
<keyword evidence="3" id="KW-0805">Transcription regulation</keyword>
<gene>
    <name evidence="10" type="ORF">EDD28_1320</name>
</gene>
<dbReference type="Gene3D" id="1.10.10.10">
    <property type="entry name" value="Winged helix-like DNA-binding domain superfamily/Winged helix DNA-binding domain"/>
    <property type="match status" value="1"/>
</dbReference>
<dbReference type="Gene3D" id="6.10.250.690">
    <property type="match status" value="1"/>
</dbReference>
<dbReference type="SMART" id="SM00448">
    <property type="entry name" value="REC"/>
    <property type="match status" value="1"/>
</dbReference>
<dbReference type="GO" id="GO:0000156">
    <property type="term" value="F:phosphorelay response regulator activity"/>
    <property type="evidence" value="ECO:0007669"/>
    <property type="project" value="TreeGrafter"/>
</dbReference>
<dbReference type="InterPro" id="IPR039420">
    <property type="entry name" value="WalR-like"/>
</dbReference>
<evidence type="ECO:0000313" key="11">
    <source>
        <dbReference type="Proteomes" id="UP000275356"/>
    </source>
</evidence>
<dbReference type="InterPro" id="IPR001789">
    <property type="entry name" value="Sig_transdc_resp-reg_receiver"/>
</dbReference>
<evidence type="ECO:0000256" key="4">
    <source>
        <dbReference type="ARBA" id="ARBA00023125"/>
    </source>
</evidence>
<reference evidence="10 11" key="1">
    <citation type="submission" date="2018-11" db="EMBL/GenBank/DDBJ databases">
        <title>Sequencing the genomes of 1000 actinobacteria strains.</title>
        <authorList>
            <person name="Klenk H.-P."/>
        </authorList>
    </citation>
    <scope>NUCLEOTIDE SEQUENCE [LARGE SCALE GENOMIC DNA]</scope>
    <source>
        <strain evidence="10 11">DSM 13521</strain>
    </source>
</reference>
<keyword evidence="2" id="KW-0902">Two-component regulatory system</keyword>
<dbReference type="CDD" id="cd00383">
    <property type="entry name" value="trans_reg_C"/>
    <property type="match status" value="1"/>
</dbReference>
<keyword evidence="11" id="KW-1185">Reference proteome</keyword>
<dbReference type="SMART" id="SM00862">
    <property type="entry name" value="Trans_reg_C"/>
    <property type="match status" value="1"/>
</dbReference>
<sequence length="236" mass="25767">MTARVLLVDDEEAIRASLAPFLTRAGLEVHTASDGEEALAAVARLRPELVVCDVLMPNLDGRSVVRRLREAGDWTPVILLTQVGESYERSAALEEGADDYLNKPFDPAELLARIRAVLRRAVPGVPSLPAATVVASGELRLDRAARRVFVGDREVDLTPRASLLLDYLMTHPDELHTREHLLATLWGFGAVVASRAVDHRVAEIRRVLGDDAAAPRWIETVPAGGYRFCAPVGVVR</sequence>
<evidence type="ECO:0000313" key="10">
    <source>
        <dbReference type="EMBL" id="ROR96729.1"/>
    </source>
</evidence>
<evidence type="ECO:0000256" key="3">
    <source>
        <dbReference type="ARBA" id="ARBA00023015"/>
    </source>
</evidence>
<dbReference type="PANTHER" id="PTHR48111:SF1">
    <property type="entry name" value="TWO-COMPONENT RESPONSE REGULATOR ORR33"/>
    <property type="match status" value="1"/>
</dbReference>
<dbReference type="InterPro" id="IPR001867">
    <property type="entry name" value="OmpR/PhoB-type_DNA-bd"/>
</dbReference>
<evidence type="ECO:0000259" key="8">
    <source>
        <dbReference type="PROSITE" id="PS50110"/>
    </source>
</evidence>
<dbReference type="GO" id="GO:0006355">
    <property type="term" value="P:regulation of DNA-templated transcription"/>
    <property type="evidence" value="ECO:0007669"/>
    <property type="project" value="InterPro"/>
</dbReference>
<proteinExistence type="predicted"/>
<keyword evidence="5" id="KW-0804">Transcription</keyword>
<evidence type="ECO:0000256" key="7">
    <source>
        <dbReference type="PROSITE-ProRule" id="PRU01091"/>
    </source>
</evidence>
<evidence type="ECO:0000259" key="9">
    <source>
        <dbReference type="PROSITE" id="PS51755"/>
    </source>
</evidence>
<dbReference type="PANTHER" id="PTHR48111">
    <property type="entry name" value="REGULATOR OF RPOS"/>
    <property type="match status" value="1"/>
</dbReference>
<dbReference type="OrthoDB" id="162434at2"/>
<dbReference type="GO" id="GO:0000976">
    <property type="term" value="F:transcription cis-regulatory region binding"/>
    <property type="evidence" value="ECO:0007669"/>
    <property type="project" value="TreeGrafter"/>
</dbReference>
<name>A0A3N2DAB5_9MICO</name>
<dbReference type="SUPFAM" id="SSF52172">
    <property type="entry name" value="CheY-like"/>
    <property type="match status" value="1"/>
</dbReference>